<protein>
    <recommendedName>
        <fullName evidence="4">Lipoprotein</fullName>
    </recommendedName>
</protein>
<sequence>MAGMGFRTYWSGRPFRAIAIGLTAGLLLTGCSSEYIRELRSSARELRSSDEFAAVNFEYERSDPIAMPRSIYDYSAALHEDADLQEAGRLLANAAERTGSVPDIQVHGTWLKSFDDGAGSRRAPNFTAQEWTEILAAARATPADELQIWQLDEYFVEDPEDGQPELLLTVYAETLTEGLEQYEQLESFESPAGIEKVSVGLHAGTDRLPWAYEEHQVGDRYHTNSGAPISIVALDQSDLAAARELFEAGQASFGEIYQFHYHYADVRSTLEVVHAGDPEACEDNKDYAELARELLTTDLEVAITLSQADDPASAGTRIYEETETGESPTNANPHGCSIEG</sequence>
<evidence type="ECO:0000313" key="2">
    <source>
        <dbReference type="EMBL" id="MDR7348275.1"/>
    </source>
</evidence>
<comment type="caution">
    <text evidence="2">The sequence shown here is derived from an EMBL/GenBank/DDBJ whole genome shotgun (WGS) entry which is preliminary data.</text>
</comment>
<evidence type="ECO:0000313" key="3">
    <source>
        <dbReference type="Proteomes" id="UP001183794"/>
    </source>
</evidence>
<proteinExistence type="predicted"/>
<feature type="region of interest" description="Disordered" evidence="1">
    <location>
        <begin position="321"/>
        <end position="340"/>
    </location>
</feature>
<gene>
    <name evidence="2" type="ORF">J2S62_002532</name>
</gene>
<keyword evidence="3" id="KW-1185">Reference proteome</keyword>
<evidence type="ECO:0008006" key="4">
    <source>
        <dbReference type="Google" id="ProtNLM"/>
    </source>
</evidence>
<evidence type="ECO:0000256" key="1">
    <source>
        <dbReference type="SAM" id="MobiDB-lite"/>
    </source>
</evidence>
<dbReference type="EMBL" id="JAVDYJ010000001">
    <property type="protein sequence ID" value="MDR7348275.1"/>
    <property type="molecule type" value="Genomic_DNA"/>
</dbReference>
<accession>A0ABU2B3U9</accession>
<name>A0ABU2B3U9_9MICC</name>
<reference evidence="2 3" key="1">
    <citation type="submission" date="2023-07" db="EMBL/GenBank/DDBJ databases">
        <title>Sequencing the genomes of 1000 actinobacteria strains.</title>
        <authorList>
            <person name="Klenk H.-P."/>
        </authorList>
    </citation>
    <scope>NUCLEOTIDE SEQUENCE [LARGE SCALE GENOMIC DNA]</scope>
    <source>
        <strain evidence="2 3">DSM 22966</strain>
    </source>
</reference>
<organism evidence="2 3">
    <name type="scientific">Enteractinococcus fodinae</name>
    <dbReference type="NCBI Taxonomy" id="684663"/>
    <lineage>
        <taxon>Bacteria</taxon>
        <taxon>Bacillati</taxon>
        <taxon>Actinomycetota</taxon>
        <taxon>Actinomycetes</taxon>
        <taxon>Micrococcales</taxon>
        <taxon>Micrococcaceae</taxon>
    </lineage>
</organism>
<dbReference type="PROSITE" id="PS51257">
    <property type="entry name" value="PROKAR_LIPOPROTEIN"/>
    <property type="match status" value="1"/>
</dbReference>
<dbReference type="Proteomes" id="UP001183794">
    <property type="component" value="Unassembled WGS sequence"/>
</dbReference>